<keyword evidence="2" id="KW-0732">Signal</keyword>
<evidence type="ECO:0000313" key="4">
    <source>
        <dbReference type="Proteomes" id="UP000521872"/>
    </source>
</evidence>
<accession>A0A8H4VSM7</accession>
<feature type="signal peptide" evidence="2">
    <location>
        <begin position="1"/>
        <end position="20"/>
    </location>
</feature>
<evidence type="ECO:0000256" key="2">
    <source>
        <dbReference type="SAM" id="SignalP"/>
    </source>
</evidence>
<feature type="region of interest" description="Disordered" evidence="1">
    <location>
        <begin position="67"/>
        <end position="91"/>
    </location>
</feature>
<sequence length="91" mass="10219">MMYHRCLLFIIAFTFCLALSAPVQLEGLISTESTQVAPVYTDNRAFRSLLPAIKTASEKMLEKYTAWSATSSPSSSHVSLSKRKSVRRRHP</sequence>
<comment type="caution">
    <text evidence="3">The sequence shown here is derived from an EMBL/GenBank/DDBJ whole genome shotgun (WGS) entry which is preliminary data.</text>
</comment>
<feature type="chain" id="PRO_5034369397" evidence="2">
    <location>
        <begin position="21"/>
        <end position="91"/>
    </location>
</feature>
<gene>
    <name evidence="3" type="ORF">D9613_010056</name>
</gene>
<organism evidence="3 4">
    <name type="scientific">Agrocybe pediades</name>
    <dbReference type="NCBI Taxonomy" id="84607"/>
    <lineage>
        <taxon>Eukaryota</taxon>
        <taxon>Fungi</taxon>
        <taxon>Dikarya</taxon>
        <taxon>Basidiomycota</taxon>
        <taxon>Agaricomycotina</taxon>
        <taxon>Agaricomycetes</taxon>
        <taxon>Agaricomycetidae</taxon>
        <taxon>Agaricales</taxon>
        <taxon>Agaricineae</taxon>
        <taxon>Strophariaceae</taxon>
        <taxon>Agrocybe</taxon>
    </lineage>
</organism>
<evidence type="ECO:0000313" key="3">
    <source>
        <dbReference type="EMBL" id="KAF4618554.1"/>
    </source>
</evidence>
<dbReference type="AlphaFoldDB" id="A0A8H4VSM7"/>
<protein>
    <submittedName>
        <fullName evidence="3">Uncharacterized protein</fullName>
    </submittedName>
</protein>
<keyword evidence="4" id="KW-1185">Reference proteome</keyword>
<proteinExistence type="predicted"/>
<reference evidence="3 4" key="1">
    <citation type="submission" date="2019-12" db="EMBL/GenBank/DDBJ databases">
        <authorList>
            <person name="Floudas D."/>
            <person name="Bentzer J."/>
            <person name="Ahren D."/>
            <person name="Johansson T."/>
            <person name="Persson P."/>
            <person name="Tunlid A."/>
        </authorList>
    </citation>
    <scope>NUCLEOTIDE SEQUENCE [LARGE SCALE GENOMIC DNA]</scope>
    <source>
        <strain evidence="3 4">CBS 102.39</strain>
    </source>
</reference>
<dbReference type="EMBL" id="JAACJL010000017">
    <property type="protein sequence ID" value="KAF4618554.1"/>
    <property type="molecule type" value="Genomic_DNA"/>
</dbReference>
<dbReference type="Proteomes" id="UP000521872">
    <property type="component" value="Unassembled WGS sequence"/>
</dbReference>
<feature type="compositionally biased region" description="Basic residues" evidence="1">
    <location>
        <begin position="80"/>
        <end position="91"/>
    </location>
</feature>
<name>A0A8H4VSM7_9AGAR</name>
<evidence type="ECO:0000256" key="1">
    <source>
        <dbReference type="SAM" id="MobiDB-lite"/>
    </source>
</evidence>